<dbReference type="InterPro" id="IPR029044">
    <property type="entry name" value="Nucleotide-diphossugar_trans"/>
</dbReference>
<dbReference type="AlphaFoldDB" id="A0A1Y2ECI0"/>
<evidence type="ECO:0008006" key="7">
    <source>
        <dbReference type="Google" id="ProtNLM"/>
    </source>
</evidence>
<reference evidence="5 6" key="1">
    <citation type="submission" date="2016-07" db="EMBL/GenBank/DDBJ databases">
        <title>Pervasive Adenine N6-methylation of Active Genes in Fungi.</title>
        <authorList>
            <consortium name="DOE Joint Genome Institute"/>
            <person name="Mondo S.J."/>
            <person name="Dannebaum R.O."/>
            <person name="Kuo R.C."/>
            <person name="Labutti K."/>
            <person name="Haridas S."/>
            <person name="Kuo A."/>
            <person name="Salamov A."/>
            <person name="Ahrendt S.R."/>
            <person name="Lipzen A."/>
            <person name="Sullivan W."/>
            <person name="Andreopoulos W.B."/>
            <person name="Clum A."/>
            <person name="Lindquist E."/>
            <person name="Daum C."/>
            <person name="Ramamoorthy G.K."/>
            <person name="Gryganskyi A."/>
            <person name="Culley D."/>
            <person name="Magnuson J.K."/>
            <person name="James T.Y."/>
            <person name="O'Malley M.A."/>
            <person name="Stajich J.E."/>
            <person name="Spatafora J.W."/>
            <person name="Visel A."/>
            <person name="Grigoriev I.V."/>
        </authorList>
    </citation>
    <scope>NUCLEOTIDE SEQUENCE [LARGE SCALE GENOMIC DNA]</scope>
    <source>
        <strain evidence="5 6">62-1032</strain>
    </source>
</reference>
<dbReference type="GO" id="GO:0051999">
    <property type="term" value="P:mannosyl-inositol phosphorylceramide biosynthetic process"/>
    <property type="evidence" value="ECO:0007669"/>
    <property type="project" value="TreeGrafter"/>
</dbReference>
<evidence type="ECO:0000256" key="2">
    <source>
        <dbReference type="ARBA" id="ARBA00022679"/>
    </source>
</evidence>
<dbReference type="STRING" id="106004.A0A1Y2ECI0"/>
<dbReference type="InParanoid" id="A0A1Y2ECI0"/>
<dbReference type="Gene3D" id="3.90.550.20">
    <property type="match status" value="1"/>
</dbReference>
<evidence type="ECO:0000313" key="5">
    <source>
        <dbReference type="EMBL" id="ORY69293.1"/>
    </source>
</evidence>
<dbReference type="Proteomes" id="UP000193467">
    <property type="component" value="Unassembled WGS sequence"/>
</dbReference>
<keyword evidence="6" id="KW-1185">Reference proteome</keyword>
<gene>
    <name evidence="5" type="ORF">BCR35DRAFT_308092</name>
</gene>
<feature type="region of interest" description="Disordered" evidence="3">
    <location>
        <begin position="488"/>
        <end position="564"/>
    </location>
</feature>
<feature type="compositionally biased region" description="Acidic residues" evidence="3">
    <location>
        <begin position="669"/>
        <end position="678"/>
    </location>
</feature>
<evidence type="ECO:0000256" key="1">
    <source>
        <dbReference type="ARBA" id="ARBA00009003"/>
    </source>
</evidence>
<dbReference type="GO" id="GO:0016020">
    <property type="term" value="C:membrane"/>
    <property type="evidence" value="ECO:0007669"/>
    <property type="project" value="GOC"/>
</dbReference>
<feature type="compositionally biased region" description="Basic and acidic residues" evidence="3">
    <location>
        <begin position="694"/>
        <end position="716"/>
    </location>
</feature>
<feature type="compositionally biased region" description="Acidic residues" evidence="3">
    <location>
        <begin position="651"/>
        <end position="661"/>
    </location>
</feature>
<organism evidence="5 6">
    <name type="scientific">Leucosporidium creatinivorum</name>
    <dbReference type="NCBI Taxonomy" id="106004"/>
    <lineage>
        <taxon>Eukaryota</taxon>
        <taxon>Fungi</taxon>
        <taxon>Dikarya</taxon>
        <taxon>Basidiomycota</taxon>
        <taxon>Pucciniomycotina</taxon>
        <taxon>Microbotryomycetes</taxon>
        <taxon>Leucosporidiales</taxon>
        <taxon>Leucosporidium</taxon>
    </lineage>
</organism>
<keyword evidence="4" id="KW-0812">Transmembrane</keyword>
<name>A0A1Y2ECI0_9BASI</name>
<dbReference type="PANTHER" id="PTHR32385:SF15">
    <property type="entry name" value="INOSITOL PHOSPHOCERAMIDE MANNOSYLTRANSFERASE 1"/>
    <property type="match status" value="1"/>
</dbReference>
<evidence type="ECO:0000256" key="3">
    <source>
        <dbReference type="SAM" id="MobiDB-lite"/>
    </source>
</evidence>
<dbReference type="PANTHER" id="PTHR32385">
    <property type="entry name" value="MANNOSYL PHOSPHORYLINOSITOL CERAMIDE SYNTHASE"/>
    <property type="match status" value="1"/>
</dbReference>
<dbReference type="FunFam" id="3.90.550.20:FF:000005">
    <property type="entry name" value="Unplaced genomic scaffold supercont1.17, whole genome shotgun sequence"/>
    <property type="match status" value="1"/>
</dbReference>
<feature type="region of interest" description="Disordered" evidence="3">
    <location>
        <begin position="401"/>
        <end position="434"/>
    </location>
</feature>
<evidence type="ECO:0000256" key="4">
    <source>
        <dbReference type="SAM" id="Phobius"/>
    </source>
</evidence>
<sequence length="716" mass="78168">MAKPGKATRVRKALCVFLTLLALFLIGTVVVLSTVVSYFGVDWRDVITEPEMKLYERLALQASKAAGSDAAPSSGMQEVVAPLAPTEQPEKGEWVPTLDEEDTATVVDEFVGELVQRGLLNSSVPSASTPKPRIPKIIHQTWKTDTLPERWDNVRKQCMELHPDYEYKLWSDESSREFIAKEYPWFLTAFDGYPYPIQRADAIRYFVLHHFGGVYMDLDIGCKRNMDPLLYFQVILPATIPVGVSNDLMLSEKGHPFMDLVIHNLVTFNHQYGTNYPTVMFSTGPMFLSAQYGLWPKEDIEVGDRQVRILPRRWYGKNAPVTEMEDSYFDHFYGSSWHADDAGFITFLGKFGMGLMYIGFGIVILGVARLVWSKRSILKTSSQRQLGPIALPFHVGSDGLPFTRPGTPGAGSRPDSPVGSRSGTPSGPRLRQDSATGRGVLYYLPVWFLPPGDSGSRSPGPSSPTQGQGWSQYLPNLSFVEDDAEHRYHPVPNFSRPPSPSNNSILHAPGSMHDGAFDGTPLHSIQSPKPIKSHPPRDLEETASSPPPPSAPTSPNPPAYSSLKSWGSALFRTSPRASLVPLGANGNGGSGAISPSLSDAERGSSDLFVPSHAKSSSTSSSTAGQPPPRARSPLPQYQPPTSQSLASAGSDPEDEAWDEFDPSTAATAAEEDDLEGSGEESYPGGGAGVEEEVDRLLSEMEPDFEAKLARERRGEQ</sequence>
<dbReference type="GO" id="GO:0000030">
    <property type="term" value="F:mannosyltransferase activity"/>
    <property type="evidence" value="ECO:0007669"/>
    <property type="project" value="TreeGrafter"/>
</dbReference>
<protein>
    <recommendedName>
        <fullName evidence="7">Nucleotide-diphospho-sugar transferase</fullName>
    </recommendedName>
</protein>
<feature type="region of interest" description="Disordered" evidence="3">
    <location>
        <begin position="453"/>
        <end position="472"/>
    </location>
</feature>
<feature type="compositionally biased region" description="Pro residues" evidence="3">
    <location>
        <begin position="545"/>
        <end position="558"/>
    </location>
</feature>
<evidence type="ECO:0000313" key="6">
    <source>
        <dbReference type="Proteomes" id="UP000193467"/>
    </source>
</evidence>
<accession>A0A1Y2ECI0</accession>
<dbReference type="Pfam" id="PF04488">
    <property type="entry name" value="Gly_transf_sug"/>
    <property type="match status" value="1"/>
</dbReference>
<proteinExistence type="inferred from homology"/>
<keyword evidence="4" id="KW-1133">Transmembrane helix</keyword>
<dbReference type="OrthoDB" id="3647at2759"/>
<dbReference type="EMBL" id="MCGR01000057">
    <property type="protein sequence ID" value="ORY69293.1"/>
    <property type="molecule type" value="Genomic_DNA"/>
</dbReference>
<feature type="region of interest" description="Disordered" evidence="3">
    <location>
        <begin position="578"/>
        <end position="716"/>
    </location>
</feature>
<feature type="transmembrane region" description="Helical" evidence="4">
    <location>
        <begin position="351"/>
        <end position="372"/>
    </location>
</feature>
<keyword evidence="2" id="KW-0808">Transferase</keyword>
<comment type="similarity">
    <text evidence="1">Belongs to the glycosyltransferase 32 family.</text>
</comment>
<dbReference type="SUPFAM" id="SSF53448">
    <property type="entry name" value="Nucleotide-diphospho-sugar transferases"/>
    <property type="match status" value="1"/>
</dbReference>
<dbReference type="InterPro" id="IPR051706">
    <property type="entry name" value="Glycosyltransferase_domain"/>
</dbReference>
<comment type="caution">
    <text evidence="5">The sequence shown here is derived from an EMBL/GenBank/DDBJ whole genome shotgun (WGS) entry which is preliminary data.</text>
</comment>
<dbReference type="InterPro" id="IPR007577">
    <property type="entry name" value="GlycoTrfase_DXD_sugar-bd_CS"/>
</dbReference>
<keyword evidence="4" id="KW-0472">Membrane</keyword>